<evidence type="ECO:0000313" key="2">
    <source>
        <dbReference type="Proteomes" id="UP001139648"/>
    </source>
</evidence>
<dbReference type="AlphaFoldDB" id="A0A9X2GJI5"/>
<accession>A0A9X2GJI5</accession>
<name>A0A9X2GJI5_9ACTN</name>
<reference evidence="1" key="1">
    <citation type="submission" date="2022-06" db="EMBL/GenBank/DDBJ databases">
        <title>Sequencing the genomes of 1000 actinobacteria strains.</title>
        <authorList>
            <person name="Klenk H.-P."/>
        </authorList>
    </citation>
    <scope>NUCLEOTIDE SEQUENCE</scope>
    <source>
        <strain evidence="1">DSM 46694</strain>
    </source>
</reference>
<evidence type="ECO:0000313" key="1">
    <source>
        <dbReference type="EMBL" id="MCP2360036.1"/>
    </source>
</evidence>
<keyword evidence="2" id="KW-1185">Reference proteome</keyword>
<gene>
    <name evidence="1" type="ORF">HD597_007056</name>
</gene>
<protein>
    <submittedName>
        <fullName evidence="1">Uncharacterized protein</fullName>
    </submittedName>
</protein>
<dbReference type="EMBL" id="JAMZEB010000002">
    <property type="protein sequence ID" value="MCP2360036.1"/>
    <property type="molecule type" value="Genomic_DNA"/>
</dbReference>
<comment type="caution">
    <text evidence="1">The sequence shown here is derived from an EMBL/GenBank/DDBJ whole genome shotgun (WGS) entry which is preliminary data.</text>
</comment>
<proteinExistence type="predicted"/>
<dbReference type="Proteomes" id="UP001139648">
    <property type="component" value="Unassembled WGS sequence"/>
</dbReference>
<sequence length="100" mass="10960">MDGCSSLKVPDHARNRGRLGKLRNKMGPAGYPTLTLMALMETGTRGMLGATFGPPDAHETVHASRLLHLLNRDMLLLTASARCGPHLWSWRKAEMPVRVG</sequence>
<organism evidence="1 2">
    <name type="scientific">Nonomuraea thailandensis</name>
    <dbReference type="NCBI Taxonomy" id="1188745"/>
    <lineage>
        <taxon>Bacteria</taxon>
        <taxon>Bacillati</taxon>
        <taxon>Actinomycetota</taxon>
        <taxon>Actinomycetes</taxon>
        <taxon>Streptosporangiales</taxon>
        <taxon>Streptosporangiaceae</taxon>
        <taxon>Nonomuraea</taxon>
    </lineage>
</organism>